<keyword evidence="5" id="KW-0269">Exonuclease</keyword>
<dbReference type="PANTHER" id="PTHR32114">
    <property type="entry name" value="ABC TRANSPORTER ABCH.3"/>
    <property type="match status" value="1"/>
</dbReference>
<comment type="subunit">
    <text evidence="2">Heterodimer of SbcC and SbcD.</text>
</comment>
<evidence type="ECO:0000256" key="1">
    <source>
        <dbReference type="ARBA" id="ARBA00006930"/>
    </source>
</evidence>
<gene>
    <name evidence="5" type="ORF">SAMN02745120_1648</name>
</gene>
<feature type="coiled-coil region" evidence="4">
    <location>
        <begin position="903"/>
        <end position="937"/>
    </location>
</feature>
<evidence type="ECO:0000256" key="2">
    <source>
        <dbReference type="ARBA" id="ARBA00011322"/>
    </source>
</evidence>
<evidence type="ECO:0000256" key="3">
    <source>
        <dbReference type="ARBA" id="ARBA00013368"/>
    </source>
</evidence>
<protein>
    <recommendedName>
        <fullName evidence="3">Nuclease SbcCD subunit C</fullName>
    </recommendedName>
</protein>
<comment type="similarity">
    <text evidence="1">Belongs to the SMC family. SbcC subfamily.</text>
</comment>
<sequence>MKPISLSIKGLNSFEEEQHIDFLKLTQNGFFGIFGPTGSGKSTILDGICLALYGDIPRGKVNFINLNSDRAYVEFEFQISGAENRKYRVSREFRRDKKSGSLRSDKCKLVDVTYDEPEILEESVTAITKKCEAIIGLKKDDFLRTVVLPQGKFSEFLKLDGADRRNMLERLFNLYEYGDELRKKLSNSMDIEKSKLTRLEGELSGIGAVEPDDLQNQEILVKSKKEEYKRASREAELILEKLNKQTEVFKLQNEKKTYVSQLDEALAKKPEIENKARSLSIFKNANQLKDMIADFEKTKLEFESSNNKLFEIELKRKDCAEKKTEIEAKYNMAKQAYETELPNLLARKVKYIEALEKVKELDTLKLKIDECKAQEIEFNKKLNKLNMDKEYKHKELESLKKDIEEITSVIAELKVSALFRSKVETGYQLSKDITKEAERKTKLEIEKANISKECEADNKEVEAINSKLKELKAKDLLIQKEMLVLNEMPLGNRDDLIKLNERFNLVSQAWKLNEEKSRRIEEANHKANLLINQVQELNKARAEQKFILEEESKKLEKAKIENLALELRKSLSHGENCPVCGAVEHPYLHDEANNLESYSDDLAIYESKIEEATKLVTNYDEKINKLDTELAILSKQIEEDTSEIADIDKSLLAASPSDIKLEYEALDTRIKDFEKKKQELEINEKACLKEISSYENKNASITSKLEASSRRLEILEKDMAELSESLKLSQDNLSMLKEDLKVEDFELEYKKIIEMESKREAYEKDLTEKNKLCSMTENLLKDIEKEINLSSNDLSTVSTRKDSWESSYNEQKSSLISKVGELDSVAGFLKDTESKITDVQSNYKEQSKLKTEAENEYSSLNEEFIKENQKLIGLDLRIKDIDKNLHIRLAELGFGDIEAVKLNFKDQIELDAIEKEIKAYENKLSNLSSIIQTLDSKLASRGVDEEEFKMLEIEAKEKQIALSDLNKSLILESKKLDELKLKLESIKEILEKKNRIEKKQAILKELETLFKGNRFVEFVATERLKYVSREASKRLLDITGGGYSLETDDDGIFLIRDNKNGGVLRDTSTLSGGETFLASLALALSLSAEIQLKGTAPLELFFLDEGFGTLDDNLLEVLMSSLEKIHNDKLKIGLISHVESVKQRVPVKLIVTPAKSGICGSTIKIEHN</sequence>
<evidence type="ECO:0000256" key="4">
    <source>
        <dbReference type="SAM" id="Coils"/>
    </source>
</evidence>
<dbReference type="Pfam" id="PF13558">
    <property type="entry name" value="SbcC_Walker_B"/>
    <property type="match status" value="1"/>
</dbReference>
<evidence type="ECO:0000313" key="5">
    <source>
        <dbReference type="EMBL" id="SKB47049.1"/>
    </source>
</evidence>
<dbReference type="OrthoDB" id="9795626at2"/>
<feature type="coiled-coil region" evidence="4">
    <location>
        <begin position="595"/>
        <end position="772"/>
    </location>
</feature>
<evidence type="ECO:0000313" key="6">
    <source>
        <dbReference type="Proteomes" id="UP000243406"/>
    </source>
</evidence>
<keyword evidence="5" id="KW-0378">Hydrolase</keyword>
<feature type="coiled-coil region" evidence="4">
    <location>
        <begin position="976"/>
        <end position="1009"/>
    </location>
</feature>
<reference evidence="6" key="1">
    <citation type="submission" date="2017-02" db="EMBL/GenBank/DDBJ databases">
        <authorList>
            <person name="Varghese N."/>
            <person name="Submissions S."/>
        </authorList>
    </citation>
    <scope>NUCLEOTIDE SEQUENCE [LARGE SCALE GENOMIC DNA]</scope>
    <source>
        <strain evidence="6">ATCC 35199</strain>
    </source>
</reference>
<dbReference type="GO" id="GO:0004527">
    <property type="term" value="F:exonuclease activity"/>
    <property type="evidence" value="ECO:0007669"/>
    <property type="project" value="UniProtKB-KW"/>
</dbReference>
<dbReference type="InterPro" id="IPR027417">
    <property type="entry name" value="P-loop_NTPase"/>
</dbReference>
<feature type="coiled-coil region" evidence="4">
    <location>
        <begin position="836"/>
        <end position="870"/>
    </location>
</feature>
<dbReference type="AlphaFoldDB" id="A0A1T5BJ59"/>
<organism evidence="5 6">
    <name type="scientific">Acetoanaerobium noterae</name>
    <dbReference type="NCBI Taxonomy" id="745369"/>
    <lineage>
        <taxon>Bacteria</taxon>
        <taxon>Bacillati</taxon>
        <taxon>Bacillota</taxon>
        <taxon>Clostridia</taxon>
        <taxon>Peptostreptococcales</taxon>
        <taxon>Filifactoraceae</taxon>
        <taxon>Acetoanaerobium</taxon>
    </lineage>
</organism>
<dbReference type="Gene3D" id="3.40.50.300">
    <property type="entry name" value="P-loop containing nucleotide triphosphate hydrolases"/>
    <property type="match status" value="2"/>
</dbReference>
<dbReference type="RefSeq" id="WP_159446427.1">
    <property type="nucleotide sequence ID" value="NZ_FUYN01000003.1"/>
</dbReference>
<dbReference type="Proteomes" id="UP000243406">
    <property type="component" value="Unassembled WGS sequence"/>
</dbReference>
<proteinExistence type="inferred from homology"/>
<name>A0A1T5BJ59_9FIRM</name>
<feature type="coiled-coil region" evidence="4">
    <location>
        <begin position="182"/>
        <end position="245"/>
    </location>
</feature>
<feature type="coiled-coil region" evidence="4">
    <location>
        <begin position="513"/>
        <end position="568"/>
    </location>
</feature>
<keyword evidence="6" id="KW-1185">Reference proteome</keyword>
<keyword evidence="4" id="KW-0175">Coiled coil</keyword>
<dbReference type="GO" id="GO:0006302">
    <property type="term" value="P:double-strand break repair"/>
    <property type="evidence" value="ECO:0007669"/>
    <property type="project" value="InterPro"/>
</dbReference>
<dbReference type="GO" id="GO:0016887">
    <property type="term" value="F:ATP hydrolysis activity"/>
    <property type="evidence" value="ECO:0007669"/>
    <property type="project" value="InterPro"/>
</dbReference>
<feature type="coiled-coil region" evidence="4">
    <location>
        <begin position="396"/>
        <end position="474"/>
    </location>
</feature>
<accession>A0A1T5BJ59</accession>
<dbReference type="PANTHER" id="PTHR32114:SF2">
    <property type="entry name" value="ABC TRANSPORTER ABCH.3"/>
    <property type="match status" value="1"/>
</dbReference>
<dbReference type="EMBL" id="FUYN01000003">
    <property type="protein sequence ID" value="SKB47049.1"/>
    <property type="molecule type" value="Genomic_DNA"/>
</dbReference>
<dbReference type="SUPFAM" id="SSF52540">
    <property type="entry name" value="P-loop containing nucleoside triphosphate hydrolases"/>
    <property type="match status" value="2"/>
</dbReference>
<keyword evidence="5" id="KW-0540">Nuclease</keyword>